<dbReference type="InterPro" id="IPR000417">
    <property type="entry name" value="Hyethyz_kinase"/>
</dbReference>
<dbReference type="CDD" id="cd01170">
    <property type="entry name" value="THZ_kinase"/>
    <property type="match status" value="1"/>
</dbReference>
<dbReference type="GO" id="GO:0004417">
    <property type="term" value="F:hydroxyethylthiazole kinase activity"/>
    <property type="evidence" value="ECO:0007669"/>
    <property type="project" value="UniProtKB-UniRule"/>
</dbReference>
<evidence type="ECO:0000256" key="11">
    <source>
        <dbReference type="HAMAP-Rule" id="MF_00228"/>
    </source>
</evidence>
<evidence type="ECO:0000256" key="10">
    <source>
        <dbReference type="ARBA" id="ARBA00022977"/>
    </source>
</evidence>
<keyword evidence="8 11" id="KW-0067">ATP-binding</keyword>
<dbReference type="UniPathway" id="UPA00060">
    <property type="reaction ID" value="UER00139"/>
</dbReference>
<comment type="function">
    <text evidence="11">Catalyzes the phosphorylation of the hydroxyl group of 4-methyl-5-beta-hydroxyethylthiazole (THZ).</text>
</comment>
<dbReference type="GO" id="GO:0000287">
    <property type="term" value="F:magnesium ion binding"/>
    <property type="evidence" value="ECO:0007669"/>
    <property type="project" value="UniProtKB-UniRule"/>
</dbReference>
<name>G9QNS1_9BACI</name>
<dbReference type="RefSeq" id="WP_003354981.1">
    <property type="nucleotide sequence ID" value="NZ_JH414761.1"/>
</dbReference>
<keyword evidence="4 11" id="KW-0808">Transferase</keyword>
<keyword evidence="10 11" id="KW-0784">Thiamine biosynthesis</keyword>
<protein>
    <recommendedName>
        <fullName evidence="11">Hydroxyethylthiazole kinase</fullName>
        <ecNumber evidence="11">2.7.1.50</ecNumber>
    </recommendedName>
    <alternativeName>
        <fullName evidence="11">4-methyl-5-beta-hydroxyethylthiazole kinase</fullName>
        <shortName evidence="11">TH kinase</shortName>
        <shortName evidence="11">Thz kinase</shortName>
    </alternativeName>
</protein>
<evidence type="ECO:0000256" key="4">
    <source>
        <dbReference type="ARBA" id="ARBA00022679"/>
    </source>
</evidence>
<dbReference type="GO" id="GO:0009228">
    <property type="term" value="P:thiamine biosynthetic process"/>
    <property type="evidence" value="ECO:0007669"/>
    <property type="project" value="UniProtKB-KW"/>
</dbReference>
<dbReference type="HOGENOM" id="CLU_019943_0_1_9"/>
<dbReference type="NCBIfam" id="TIGR00694">
    <property type="entry name" value="thiM"/>
    <property type="match status" value="1"/>
</dbReference>
<dbReference type="HAMAP" id="MF_00228">
    <property type="entry name" value="Thz_kinase"/>
    <property type="match status" value="1"/>
</dbReference>
<dbReference type="AlphaFoldDB" id="G9QNS1"/>
<feature type="binding site" evidence="11">
    <location>
        <position position="120"/>
    </location>
    <ligand>
        <name>ATP</name>
        <dbReference type="ChEBI" id="CHEBI:30616"/>
    </ligand>
</feature>
<evidence type="ECO:0000313" key="12">
    <source>
        <dbReference type="EMBL" id="EHL74993.1"/>
    </source>
</evidence>
<comment type="pathway">
    <text evidence="3 11">Cofactor biosynthesis; thiamine diphosphate biosynthesis; 4-methyl-5-(2-phosphoethyl)-thiazole from 5-(2-hydroxyethyl)-4-methylthiazole: step 1/1.</text>
</comment>
<keyword evidence="13" id="KW-1185">Reference proteome</keyword>
<keyword evidence="9 11" id="KW-0460">Magnesium</keyword>
<sequence>MKEEIAALMEQVRSKNPLVHHITNTVTINDCANVTLAIGGSPVMADSSEEAASMVKLAQALVINMGTLTESTFTAMVRASQEANRRQIPVVLDPVGVGATSFRNEKAKEFLQTVDPQIVRGNASEISSLIGEEAQTRGVDAGNVNEDLALLASRAAKLLKAVVVVSGPVDYISDGNRTIGIQNGHPILTKVTGTGCMATSLIGNFAGATNDYFYAAIAGISVMGIAGELAYRSFGESPVGTGSFHIRLIDEVSFMNSRTWQKEVNFVEV</sequence>
<dbReference type="PATRIC" id="fig|665952.3.peg.2788"/>
<dbReference type="PIRSF" id="PIRSF000513">
    <property type="entry name" value="Thz_kinase"/>
    <property type="match status" value="1"/>
</dbReference>
<comment type="similarity">
    <text evidence="11">Belongs to the Thz kinase family.</text>
</comment>
<dbReference type="Proteomes" id="UP000011747">
    <property type="component" value="Unassembled WGS sequence"/>
</dbReference>
<evidence type="ECO:0000313" key="13">
    <source>
        <dbReference type="Proteomes" id="UP000011747"/>
    </source>
</evidence>
<dbReference type="Pfam" id="PF02110">
    <property type="entry name" value="HK"/>
    <property type="match status" value="1"/>
</dbReference>
<reference evidence="12 13" key="1">
    <citation type="submission" date="2011-09" db="EMBL/GenBank/DDBJ databases">
        <title>The Genome Sequence of Bacillus smithii 7_3_47FAA.</title>
        <authorList>
            <consortium name="The Broad Institute Genome Sequencing Platform"/>
            <person name="Earl A."/>
            <person name="Ward D."/>
            <person name="Feldgarden M."/>
            <person name="Gevers D."/>
            <person name="Daigneault M."/>
            <person name="Strauss J."/>
            <person name="Allen-Vercoe E."/>
            <person name="Young S.K."/>
            <person name="Zeng Q."/>
            <person name="Gargeya S."/>
            <person name="Fitzgerald M."/>
            <person name="Haas B."/>
            <person name="Abouelleil A."/>
            <person name="Alvarado L."/>
            <person name="Arachchi H.M."/>
            <person name="Berlin A."/>
            <person name="Brown A."/>
            <person name="Chapman S.B."/>
            <person name="Chen Z."/>
            <person name="Dunbar C."/>
            <person name="Freedman E."/>
            <person name="Gearin G."/>
            <person name="Goldberg J."/>
            <person name="Griggs A."/>
            <person name="Gujja S."/>
            <person name="Heiman D."/>
            <person name="Howarth C."/>
            <person name="Larson L."/>
            <person name="Lui A."/>
            <person name="MacDonald P.J.P."/>
            <person name="Montmayeur A."/>
            <person name="Murphy C."/>
            <person name="Neiman D."/>
            <person name="Pearson M."/>
            <person name="Priest M."/>
            <person name="Roberts A."/>
            <person name="Saif S."/>
            <person name="Shea T."/>
            <person name="Shenoy N."/>
            <person name="Sisk P."/>
            <person name="Stolte C."/>
            <person name="Sykes S."/>
            <person name="Wortman J."/>
            <person name="Nusbaum C."/>
            <person name="Birren B."/>
        </authorList>
    </citation>
    <scope>NUCLEOTIDE SEQUENCE [LARGE SCALE GENOMIC DNA]</scope>
    <source>
        <strain evidence="12 13">7_3_47FAA</strain>
    </source>
</reference>
<evidence type="ECO:0000256" key="5">
    <source>
        <dbReference type="ARBA" id="ARBA00022723"/>
    </source>
</evidence>
<evidence type="ECO:0000256" key="8">
    <source>
        <dbReference type="ARBA" id="ARBA00022840"/>
    </source>
</evidence>
<feature type="binding site" evidence="11">
    <location>
        <position position="193"/>
    </location>
    <ligand>
        <name>substrate</name>
    </ligand>
</feature>
<feature type="binding site" evidence="11">
    <location>
        <position position="44"/>
    </location>
    <ligand>
        <name>substrate</name>
    </ligand>
</feature>
<dbReference type="InterPro" id="IPR029056">
    <property type="entry name" value="Ribokinase-like"/>
</dbReference>
<dbReference type="GO" id="GO:0009229">
    <property type="term" value="P:thiamine diphosphate biosynthetic process"/>
    <property type="evidence" value="ECO:0007669"/>
    <property type="project" value="UniProtKB-UniRule"/>
</dbReference>
<evidence type="ECO:0000256" key="2">
    <source>
        <dbReference type="ARBA" id="ARBA00001946"/>
    </source>
</evidence>
<keyword evidence="5 11" id="KW-0479">Metal-binding</keyword>
<comment type="catalytic activity">
    <reaction evidence="1 11">
        <text>5-(2-hydroxyethyl)-4-methylthiazole + ATP = 4-methyl-5-(2-phosphooxyethyl)-thiazole + ADP + H(+)</text>
        <dbReference type="Rhea" id="RHEA:24212"/>
        <dbReference type="ChEBI" id="CHEBI:15378"/>
        <dbReference type="ChEBI" id="CHEBI:17957"/>
        <dbReference type="ChEBI" id="CHEBI:30616"/>
        <dbReference type="ChEBI" id="CHEBI:58296"/>
        <dbReference type="ChEBI" id="CHEBI:456216"/>
        <dbReference type="EC" id="2.7.1.50"/>
    </reaction>
</comment>
<dbReference type="GO" id="GO:0005524">
    <property type="term" value="F:ATP binding"/>
    <property type="evidence" value="ECO:0007669"/>
    <property type="project" value="UniProtKB-UniRule"/>
</dbReference>
<comment type="cofactor">
    <cofactor evidence="2 11">
        <name>Mg(2+)</name>
        <dbReference type="ChEBI" id="CHEBI:18420"/>
    </cofactor>
</comment>
<dbReference type="Gene3D" id="3.40.1190.20">
    <property type="match status" value="1"/>
</dbReference>
<dbReference type="SUPFAM" id="SSF53613">
    <property type="entry name" value="Ribokinase-like"/>
    <property type="match status" value="1"/>
</dbReference>
<evidence type="ECO:0000256" key="7">
    <source>
        <dbReference type="ARBA" id="ARBA00022777"/>
    </source>
</evidence>
<dbReference type="PRINTS" id="PR01099">
    <property type="entry name" value="HYETHTZKNASE"/>
</dbReference>
<evidence type="ECO:0000256" key="6">
    <source>
        <dbReference type="ARBA" id="ARBA00022741"/>
    </source>
</evidence>
<accession>G9QNS1</accession>
<proteinExistence type="inferred from homology"/>
<organism evidence="12 13">
    <name type="scientific">Bacillus smithii 7_3_47FAA</name>
    <dbReference type="NCBI Taxonomy" id="665952"/>
    <lineage>
        <taxon>Bacteria</taxon>
        <taxon>Bacillati</taxon>
        <taxon>Bacillota</taxon>
        <taxon>Bacilli</taxon>
        <taxon>Bacillales</taxon>
        <taxon>Bacillaceae</taxon>
        <taxon>Bacillus</taxon>
    </lineage>
</organism>
<evidence type="ECO:0000256" key="9">
    <source>
        <dbReference type="ARBA" id="ARBA00022842"/>
    </source>
</evidence>
<feature type="binding site" evidence="11">
    <location>
        <position position="166"/>
    </location>
    <ligand>
        <name>ATP</name>
        <dbReference type="ChEBI" id="CHEBI:30616"/>
    </ligand>
</feature>
<keyword evidence="7 11" id="KW-0418">Kinase</keyword>
<gene>
    <name evidence="11" type="primary">thiM</name>
    <name evidence="12" type="ORF">HMPREF1015_03067</name>
</gene>
<keyword evidence="6 11" id="KW-0547">Nucleotide-binding</keyword>
<evidence type="ECO:0000256" key="1">
    <source>
        <dbReference type="ARBA" id="ARBA00001771"/>
    </source>
</evidence>
<evidence type="ECO:0000256" key="3">
    <source>
        <dbReference type="ARBA" id="ARBA00004868"/>
    </source>
</evidence>
<comment type="caution">
    <text evidence="12">The sequence shown here is derived from an EMBL/GenBank/DDBJ whole genome shotgun (WGS) entry which is preliminary data.</text>
</comment>
<dbReference type="NCBIfam" id="NF006830">
    <property type="entry name" value="PRK09355.1"/>
    <property type="match status" value="1"/>
</dbReference>
<dbReference type="EMBL" id="ACWF01000142">
    <property type="protein sequence ID" value="EHL74993.1"/>
    <property type="molecule type" value="Genomic_DNA"/>
</dbReference>
<dbReference type="EC" id="2.7.1.50" evidence="11"/>